<evidence type="ECO:0000313" key="1">
    <source>
        <dbReference type="EMBL" id="SDK45583.1"/>
    </source>
</evidence>
<keyword evidence="2" id="KW-1185">Reference proteome</keyword>
<protein>
    <submittedName>
        <fullName evidence="1">Uncharacterized protein</fullName>
    </submittedName>
</protein>
<dbReference type="RefSeq" id="WP_091398379.1">
    <property type="nucleotide sequence ID" value="NZ_BKAI01000025.1"/>
</dbReference>
<evidence type="ECO:0000313" key="2">
    <source>
        <dbReference type="Proteomes" id="UP000199580"/>
    </source>
</evidence>
<proteinExistence type="predicted"/>
<dbReference type="EMBL" id="FNEZ01000006">
    <property type="protein sequence ID" value="SDK45583.1"/>
    <property type="molecule type" value="Genomic_DNA"/>
</dbReference>
<organism evidence="1 2">
    <name type="scientific">Flavobacterium noncentrifugens</name>
    <dbReference type="NCBI Taxonomy" id="1128970"/>
    <lineage>
        <taxon>Bacteria</taxon>
        <taxon>Pseudomonadati</taxon>
        <taxon>Bacteroidota</taxon>
        <taxon>Flavobacteriia</taxon>
        <taxon>Flavobacteriales</taxon>
        <taxon>Flavobacteriaceae</taxon>
        <taxon>Flavobacterium</taxon>
    </lineage>
</organism>
<dbReference type="Proteomes" id="UP000199580">
    <property type="component" value="Unassembled WGS sequence"/>
</dbReference>
<dbReference type="AlphaFoldDB" id="A0A1G9C1U4"/>
<accession>A0A1G9C1U4</accession>
<gene>
    <name evidence="1" type="ORF">SAMN04487935_3440</name>
</gene>
<reference evidence="1 2" key="1">
    <citation type="submission" date="2016-10" db="EMBL/GenBank/DDBJ databases">
        <authorList>
            <person name="de Groot N.N."/>
        </authorList>
    </citation>
    <scope>NUCLEOTIDE SEQUENCE [LARGE SCALE GENOMIC DNA]</scope>
    <source>
        <strain evidence="1 2">CGMCC 1.10076</strain>
    </source>
</reference>
<sequence>MTQEEENRIDNYRISIEKGKLFFKQITDYYANAYVLNETDAVEFSENILKIIYLYKPYLIEITYNEELDLGQFNIYESEIGTHFMPEPKYKLKENSSIFFDFIGNVFIGDPKSAHSTPRRAAEQIIREICK</sequence>
<dbReference type="STRING" id="1128970.SAMN04487935_3440"/>
<name>A0A1G9C1U4_9FLAO</name>